<sequence>MTEPTRLVNRAELQLELDRFMGMARIRMLDLDRQDAFRDLIIQNSLSLVSGVPFNPV</sequence>
<comment type="caution">
    <text evidence="1">The sequence shown here is derived from an EMBL/GenBank/DDBJ whole genome shotgun (WGS) entry which is preliminary data.</text>
</comment>
<protein>
    <submittedName>
        <fullName evidence="1">Uncharacterized protein</fullName>
    </submittedName>
</protein>
<proteinExistence type="predicted"/>
<dbReference type="AlphaFoldDB" id="X1H9R5"/>
<gene>
    <name evidence="1" type="ORF">S03H2_40086</name>
</gene>
<feature type="non-terminal residue" evidence="1">
    <location>
        <position position="57"/>
    </location>
</feature>
<organism evidence="1">
    <name type="scientific">marine sediment metagenome</name>
    <dbReference type="NCBI Taxonomy" id="412755"/>
    <lineage>
        <taxon>unclassified sequences</taxon>
        <taxon>metagenomes</taxon>
        <taxon>ecological metagenomes</taxon>
    </lineage>
</organism>
<reference evidence="1" key="1">
    <citation type="journal article" date="2014" name="Front. Microbiol.">
        <title>High frequency of phylogenetically diverse reductive dehalogenase-homologous genes in deep subseafloor sedimentary metagenomes.</title>
        <authorList>
            <person name="Kawai M."/>
            <person name="Futagami T."/>
            <person name="Toyoda A."/>
            <person name="Takaki Y."/>
            <person name="Nishi S."/>
            <person name="Hori S."/>
            <person name="Arai W."/>
            <person name="Tsubouchi T."/>
            <person name="Morono Y."/>
            <person name="Uchiyama I."/>
            <person name="Ito T."/>
            <person name="Fujiyama A."/>
            <person name="Inagaki F."/>
            <person name="Takami H."/>
        </authorList>
    </citation>
    <scope>NUCLEOTIDE SEQUENCE</scope>
    <source>
        <strain evidence="1">Expedition CK06-06</strain>
    </source>
</reference>
<evidence type="ECO:0000313" key="1">
    <source>
        <dbReference type="EMBL" id="GAH53810.1"/>
    </source>
</evidence>
<dbReference type="EMBL" id="BARU01024828">
    <property type="protein sequence ID" value="GAH53810.1"/>
    <property type="molecule type" value="Genomic_DNA"/>
</dbReference>
<accession>X1H9R5</accession>
<name>X1H9R5_9ZZZZ</name>